<dbReference type="AlphaFoldDB" id="A0A1G5RPN4"/>
<protein>
    <submittedName>
        <fullName evidence="1">Uncharacterized protein</fullName>
    </submittedName>
</protein>
<evidence type="ECO:0000313" key="1">
    <source>
        <dbReference type="EMBL" id="SCZ76072.1"/>
    </source>
</evidence>
<proteinExistence type="predicted"/>
<reference evidence="1 2" key="1">
    <citation type="submission" date="2016-10" db="EMBL/GenBank/DDBJ databases">
        <authorList>
            <person name="de Groot N.N."/>
        </authorList>
    </citation>
    <scope>NUCLEOTIDE SEQUENCE [LARGE SCALE GENOMIC DNA]</scope>
    <source>
        <strain evidence="1 2">DSM 10317</strain>
    </source>
</reference>
<gene>
    <name evidence="1" type="ORF">SAMN02910350_00064</name>
</gene>
<dbReference type="Proteomes" id="UP000199428">
    <property type="component" value="Unassembled WGS sequence"/>
</dbReference>
<accession>A0A1G5RPN4</accession>
<organism evidence="1 2">
    <name type="scientific">Pseudobutyrivibrio xylanivorans</name>
    <dbReference type="NCBI Taxonomy" id="185007"/>
    <lineage>
        <taxon>Bacteria</taxon>
        <taxon>Bacillati</taxon>
        <taxon>Bacillota</taxon>
        <taxon>Clostridia</taxon>
        <taxon>Lachnospirales</taxon>
        <taxon>Lachnospiraceae</taxon>
        <taxon>Pseudobutyrivibrio</taxon>
    </lineage>
</organism>
<dbReference type="EMBL" id="FMWK01000001">
    <property type="protein sequence ID" value="SCZ76072.1"/>
    <property type="molecule type" value="Genomic_DNA"/>
</dbReference>
<name>A0A1G5RPN4_PSEXY</name>
<dbReference type="RefSeq" id="WP_143001160.1">
    <property type="nucleotide sequence ID" value="NZ_FMWK01000001.1"/>
</dbReference>
<sequence length="177" mass="21193">MIKTWNNLGELFCELNETCEYIVIRNYEGILKNSFDDSHNDIDFLCRDIDKFITISGAKQMKYNDKIHCVINVSGTNIRIDIRSVGDNYYDEKWENEMLTSRILYDELLYTMSPENYYYAILYHEIYHKNELKDDYVTTLIKLSEKLGIEFCKKTIKEDLDRYMKIKGYIETGYRSK</sequence>
<evidence type="ECO:0000313" key="2">
    <source>
        <dbReference type="Proteomes" id="UP000199428"/>
    </source>
</evidence>